<dbReference type="AlphaFoldDB" id="A0A8T3YMM0"/>
<evidence type="ECO:0000313" key="2">
    <source>
        <dbReference type="Proteomes" id="UP000732298"/>
    </source>
</evidence>
<comment type="caution">
    <text evidence="1">The sequence shown here is derived from an EMBL/GenBank/DDBJ whole genome shotgun (WGS) entry which is preliminary data.</text>
</comment>
<gene>
    <name evidence="1" type="ORF">HY544_05725</name>
</gene>
<proteinExistence type="predicted"/>
<protein>
    <submittedName>
        <fullName evidence="1">Uncharacterized protein</fullName>
    </submittedName>
</protein>
<dbReference type="Proteomes" id="UP000732298">
    <property type="component" value="Unassembled WGS sequence"/>
</dbReference>
<evidence type="ECO:0000313" key="1">
    <source>
        <dbReference type="EMBL" id="MBI4210970.1"/>
    </source>
</evidence>
<sequence>MPKRLPPKRKSQAKQVQSAFCAMEAEAGRLSKTRKSKSDIIRQLCILGQLNGLKPEEAQRFAVNLTGRHNG</sequence>
<dbReference type="EMBL" id="JACQPB010000055">
    <property type="protein sequence ID" value="MBI4210970.1"/>
    <property type="molecule type" value="Genomic_DNA"/>
</dbReference>
<organism evidence="1 2">
    <name type="scientific">Candidatus Iainarchaeum sp</name>
    <dbReference type="NCBI Taxonomy" id="3101447"/>
    <lineage>
        <taxon>Archaea</taxon>
        <taxon>Candidatus Iainarchaeota</taxon>
        <taxon>Candidatus Iainarchaeia</taxon>
        <taxon>Candidatus Iainarchaeales</taxon>
        <taxon>Candidatus Iainarchaeaceae</taxon>
        <taxon>Candidatus Iainarchaeum</taxon>
    </lineage>
</organism>
<accession>A0A8T3YMM0</accession>
<name>A0A8T3YMM0_9ARCH</name>
<reference evidence="1" key="1">
    <citation type="submission" date="2020-07" db="EMBL/GenBank/DDBJ databases">
        <title>Huge and variable diversity of episymbiotic CPR bacteria and DPANN archaea in groundwater ecosystems.</title>
        <authorList>
            <person name="He C.Y."/>
            <person name="Keren R."/>
            <person name="Whittaker M."/>
            <person name="Farag I.F."/>
            <person name="Doudna J."/>
            <person name="Cate J.H.D."/>
            <person name="Banfield J.F."/>
        </authorList>
    </citation>
    <scope>NUCLEOTIDE SEQUENCE</scope>
    <source>
        <strain evidence="1">NC_groundwater_1296_Ag_S-0.2um_52_80</strain>
    </source>
</reference>